<dbReference type="InterPro" id="IPR036864">
    <property type="entry name" value="Zn2-C6_fun-type_DNA-bd_sf"/>
</dbReference>
<dbReference type="GO" id="GO:0008270">
    <property type="term" value="F:zinc ion binding"/>
    <property type="evidence" value="ECO:0007669"/>
    <property type="project" value="InterPro"/>
</dbReference>
<dbReference type="InterPro" id="IPR021858">
    <property type="entry name" value="Fun_TF"/>
</dbReference>
<dbReference type="GO" id="GO:0000981">
    <property type="term" value="F:DNA-binding transcription factor activity, RNA polymerase II-specific"/>
    <property type="evidence" value="ECO:0007669"/>
    <property type="project" value="InterPro"/>
</dbReference>
<dbReference type="PROSITE" id="PS50048">
    <property type="entry name" value="ZN2_CY6_FUNGAL_2"/>
    <property type="match status" value="1"/>
</dbReference>
<dbReference type="CDD" id="cd00067">
    <property type="entry name" value="GAL4"/>
    <property type="match status" value="1"/>
</dbReference>
<feature type="domain" description="Zn(2)-C6 fungal-type" evidence="3">
    <location>
        <begin position="8"/>
        <end position="38"/>
    </location>
</feature>
<dbReference type="OrthoDB" id="5376287at2759"/>
<dbReference type="SMART" id="SM00066">
    <property type="entry name" value="GAL4"/>
    <property type="match status" value="1"/>
</dbReference>
<protein>
    <recommendedName>
        <fullName evidence="3">Zn(2)-C6 fungal-type domain-containing protein</fullName>
    </recommendedName>
</protein>
<dbReference type="SUPFAM" id="SSF57701">
    <property type="entry name" value="Zn2/Cys6 DNA-binding domain"/>
    <property type="match status" value="1"/>
</dbReference>
<evidence type="ECO:0000313" key="5">
    <source>
        <dbReference type="Proteomes" id="UP000254866"/>
    </source>
</evidence>
<dbReference type="InterPro" id="IPR001138">
    <property type="entry name" value="Zn2Cys6_DnaBD"/>
</dbReference>
<dbReference type="GeneID" id="43598723"/>
<dbReference type="Proteomes" id="UP000254866">
    <property type="component" value="Unassembled WGS sequence"/>
</dbReference>
<organism evidence="4 5">
    <name type="scientific">Venustampulla echinocandica</name>
    <dbReference type="NCBI Taxonomy" id="2656787"/>
    <lineage>
        <taxon>Eukaryota</taxon>
        <taxon>Fungi</taxon>
        <taxon>Dikarya</taxon>
        <taxon>Ascomycota</taxon>
        <taxon>Pezizomycotina</taxon>
        <taxon>Leotiomycetes</taxon>
        <taxon>Helotiales</taxon>
        <taxon>Pleuroascaceae</taxon>
        <taxon>Venustampulla</taxon>
    </lineage>
</organism>
<dbReference type="RefSeq" id="XP_031869178.1">
    <property type="nucleotide sequence ID" value="XM_032014497.1"/>
</dbReference>
<dbReference type="Pfam" id="PF00172">
    <property type="entry name" value="Zn_clus"/>
    <property type="match status" value="1"/>
</dbReference>
<evidence type="ECO:0000313" key="4">
    <source>
        <dbReference type="EMBL" id="RDL36522.1"/>
    </source>
</evidence>
<dbReference type="STRING" id="2656787.A0A370TLW6"/>
<dbReference type="PROSITE" id="PS00463">
    <property type="entry name" value="ZN2_CY6_FUNGAL_1"/>
    <property type="match status" value="1"/>
</dbReference>
<evidence type="ECO:0000256" key="1">
    <source>
        <dbReference type="ARBA" id="ARBA00023242"/>
    </source>
</evidence>
<evidence type="ECO:0000256" key="2">
    <source>
        <dbReference type="SAM" id="MobiDB-lite"/>
    </source>
</evidence>
<keyword evidence="5" id="KW-1185">Reference proteome</keyword>
<gene>
    <name evidence="4" type="ORF">BP5553_05874</name>
</gene>
<dbReference type="EMBL" id="NPIC01000004">
    <property type="protein sequence ID" value="RDL36522.1"/>
    <property type="molecule type" value="Genomic_DNA"/>
</dbReference>
<name>A0A370TLW6_9HELO</name>
<dbReference type="PANTHER" id="PTHR37540:SF5">
    <property type="entry name" value="TRANSCRIPTION FACTOR DOMAIN-CONTAINING PROTEIN"/>
    <property type="match status" value="1"/>
</dbReference>
<dbReference type="AlphaFoldDB" id="A0A370TLW6"/>
<reference evidence="4 5" key="1">
    <citation type="journal article" date="2018" name="IMA Fungus">
        <title>IMA Genome-F 9: Draft genome sequence of Annulohypoxylon stygium, Aspergillus mulundensis, Berkeleyomyces basicola (syn. Thielaviopsis basicola), Ceratocystis smalleyi, two Cercospora beticola strains, Coleophoma cylindrospora, Fusarium fracticaudum, Phialophora cf. hyalina, and Morchella septimelata.</title>
        <authorList>
            <person name="Wingfield B.D."/>
            <person name="Bills G.F."/>
            <person name="Dong Y."/>
            <person name="Huang W."/>
            <person name="Nel W.J."/>
            <person name="Swalarsk-Parry B.S."/>
            <person name="Vaghefi N."/>
            <person name="Wilken P.M."/>
            <person name="An Z."/>
            <person name="de Beer Z.W."/>
            <person name="De Vos L."/>
            <person name="Chen L."/>
            <person name="Duong T.A."/>
            <person name="Gao Y."/>
            <person name="Hammerbacher A."/>
            <person name="Kikkert J.R."/>
            <person name="Li Y."/>
            <person name="Li H."/>
            <person name="Li K."/>
            <person name="Li Q."/>
            <person name="Liu X."/>
            <person name="Ma X."/>
            <person name="Naidoo K."/>
            <person name="Pethybridge S.J."/>
            <person name="Sun J."/>
            <person name="Steenkamp E.T."/>
            <person name="van der Nest M.A."/>
            <person name="van Wyk S."/>
            <person name="Wingfield M.J."/>
            <person name="Xiong C."/>
            <person name="Yue Q."/>
            <person name="Zhang X."/>
        </authorList>
    </citation>
    <scope>NUCLEOTIDE SEQUENCE [LARGE SCALE GENOMIC DNA]</scope>
    <source>
        <strain evidence="4 5">BP 5553</strain>
    </source>
</reference>
<comment type="caution">
    <text evidence="4">The sequence shown here is derived from an EMBL/GenBank/DDBJ whole genome shotgun (WGS) entry which is preliminary data.</text>
</comment>
<dbReference type="Gene3D" id="4.10.240.10">
    <property type="entry name" value="Zn(2)-C6 fungal-type DNA-binding domain"/>
    <property type="match status" value="1"/>
</dbReference>
<sequence>MRQTLRRSCATCAKSKHSCDLRTPRCSRCLKREVQCVYVNEPLTAPPAAPTQEDGGLITDYRLGSLDPFDSYPQTRLPRKHVERLIHSFLHKIAFQYYPLDLSATSNPFLISWWPLALGDPALFHVSLQTASLDEELLAQKGFQTSELLMADSVALVRRKIEDVSLAVQDGTINSVITLATIEFGKGNINVAEMHVDGVKRLVSMRGGINSVRQSSPLTARMVSWVSMIIMGHPQFETQDDFGIGDGIPPIPEWQLDSAAHCGHFCELSIDLDYTVRNVFIRLRNVFQRAQRTSFPTTRLHDLTCFVIHRLLLSASDTANPQPSPVTECIRYATILYMFIIQGPTYYSHAVIFNSIVTRFMERLKQLESTPRVCDSLALWLLTIGMVSSTSTTRYQWFMERAQAMSTPLQLGNWDDVLVRIKSALWLETPQCEDIFRPHWDAILSAEDLPGPPGFTACVSPSSTGVGFPWDIISPASLVLGSPGSIMPSSASMFTKDDSTPSTPPSRLQIETHRYDQYD</sequence>
<proteinExistence type="predicted"/>
<feature type="compositionally biased region" description="Basic and acidic residues" evidence="2">
    <location>
        <begin position="510"/>
        <end position="519"/>
    </location>
</feature>
<feature type="region of interest" description="Disordered" evidence="2">
    <location>
        <begin position="490"/>
        <end position="519"/>
    </location>
</feature>
<accession>A0A370TLW6</accession>
<dbReference type="PANTHER" id="PTHR37540">
    <property type="entry name" value="TRANSCRIPTION FACTOR (ACR-2), PUTATIVE-RELATED-RELATED"/>
    <property type="match status" value="1"/>
</dbReference>
<dbReference type="Pfam" id="PF11951">
    <property type="entry name" value="Fungal_trans_2"/>
    <property type="match status" value="1"/>
</dbReference>
<keyword evidence="1" id="KW-0539">Nucleus</keyword>
<evidence type="ECO:0000259" key="3">
    <source>
        <dbReference type="PROSITE" id="PS50048"/>
    </source>
</evidence>